<evidence type="ECO:0000313" key="1">
    <source>
        <dbReference type="EMBL" id="SVA21627.1"/>
    </source>
</evidence>
<organism evidence="1">
    <name type="scientific">marine metagenome</name>
    <dbReference type="NCBI Taxonomy" id="408172"/>
    <lineage>
        <taxon>unclassified sequences</taxon>
        <taxon>metagenomes</taxon>
        <taxon>ecological metagenomes</taxon>
    </lineage>
</organism>
<protein>
    <submittedName>
        <fullName evidence="1">Uncharacterized protein</fullName>
    </submittedName>
</protein>
<dbReference type="EMBL" id="UINC01005485">
    <property type="protein sequence ID" value="SVA21627.1"/>
    <property type="molecule type" value="Genomic_DNA"/>
</dbReference>
<sequence length="144" mass="15840">MQSKRILLVALFALLVGTDGLWANYAFKKKVISVCNSYRITVESSQFSLGENDFSIDLESGRNNFEMVMLVGFAAAGHAIEHQIQMGKANAYTPESITINVAVPISKGETNMFVATCSKQMAIELANGTMESSDFMQEINMEIQ</sequence>
<proteinExistence type="predicted"/>
<gene>
    <name evidence="1" type="ORF">METZ01_LOCUS74481</name>
</gene>
<accession>A0A381U2U6</accession>
<reference evidence="1" key="1">
    <citation type="submission" date="2018-05" db="EMBL/GenBank/DDBJ databases">
        <authorList>
            <person name="Lanie J.A."/>
            <person name="Ng W.-L."/>
            <person name="Kazmierczak K.M."/>
            <person name="Andrzejewski T.M."/>
            <person name="Davidsen T.M."/>
            <person name="Wayne K.J."/>
            <person name="Tettelin H."/>
            <person name="Glass J.I."/>
            <person name="Rusch D."/>
            <person name="Podicherti R."/>
            <person name="Tsui H.-C.T."/>
            <person name="Winkler M.E."/>
        </authorList>
    </citation>
    <scope>NUCLEOTIDE SEQUENCE</scope>
</reference>
<name>A0A381U2U6_9ZZZZ</name>
<dbReference type="AlphaFoldDB" id="A0A381U2U6"/>